<evidence type="ECO:0000313" key="5">
    <source>
        <dbReference type="Proteomes" id="UP000325081"/>
    </source>
</evidence>
<dbReference type="FunFam" id="2.130.10.10:FF:000476">
    <property type="entry name" value="Activating molecule in BECN1-regulated autophagy protein"/>
    <property type="match status" value="1"/>
</dbReference>
<dbReference type="GO" id="GO:0000045">
    <property type="term" value="P:autophagosome assembly"/>
    <property type="evidence" value="ECO:0007669"/>
    <property type="project" value="TreeGrafter"/>
</dbReference>
<dbReference type="PROSITE" id="PS50294">
    <property type="entry name" value="WD_REPEATS_REGION"/>
    <property type="match status" value="1"/>
</dbReference>
<dbReference type="InterPro" id="IPR019775">
    <property type="entry name" value="WD40_repeat_CS"/>
</dbReference>
<organism evidence="4 5">
    <name type="scientific">Striga asiatica</name>
    <name type="common">Asiatic witchweed</name>
    <name type="synonym">Buchnera asiatica</name>
    <dbReference type="NCBI Taxonomy" id="4170"/>
    <lineage>
        <taxon>Eukaryota</taxon>
        <taxon>Viridiplantae</taxon>
        <taxon>Streptophyta</taxon>
        <taxon>Embryophyta</taxon>
        <taxon>Tracheophyta</taxon>
        <taxon>Spermatophyta</taxon>
        <taxon>Magnoliopsida</taxon>
        <taxon>eudicotyledons</taxon>
        <taxon>Gunneridae</taxon>
        <taxon>Pentapetalae</taxon>
        <taxon>asterids</taxon>
        <taxon>lamiids</taxon>
        <taxon>Lamiales</taxon>
        <taxon>Orobanchaceae</taxon>
        <taxon>Buchnereae</taxon>
        <taxon>Striga</taxon>
    </lineage>
</organism>
<sequence length="791" mass="87375">MSSSSMWPENSPAARASEFHQLVGPSMGPRDRCSSRRSNVFHLLARRELSPHTKRSPKRFWGKVSSPCNDSCGTKHESAKDVRQELRSWVEAESLLHLSAKYCPLQPPPRSTIAAAFSPDGTTLASTHGDHTVKIIDCSTGKCLKVLSGHRRTPWVVRFHPLYPEILASGSLDHEVRLWDAKTAECIGSRDFYRPIASIAFHAQGEILAIASGHKLYMWHYNRRGDASAPTIILKTRRSLRAVHFHPQAAPFLLTAEVNDLDSSDPSMTFATSPGYLRYPAPTIYLADAHSGYRSNSGSEHPIMSIPFVLWPFISQVDGNSTTHDSDVHMGSGPSHNRADTSASVRVLTYSTPSGQYELLLSPVESGSSRVREEMLYNSSMRETQNAVSQHTMITDVQSEERSNQFLPSNDPAYWEIPFLQGWLIGQSQAGQRSMNSRNGGANEVLPAHSAIGNSSFPVPPEIPNNHTNLMVPGRSGPRHQYLPSRTIPTVWSGESSAFNNIHSQQSASQPFMSQIQTEVATSLAAATAAELPCTVKLRIWSHDLKNPCTPLDTERCRLTIPHAVLCSEMGAHFSPCGRFLAVCVACILPNSDVDQGFQSHIQHDFTGASTSPTRHPISTHQVVYELRIYSLEEATFGLILASRAIRAAHCLTSIQFSPTSEHLLLAYGRRHNSLLKSVVIDGDTTVPIYTILEIYRVSDMELVRVLPSAEDEVNVACFHPLVGGGLVYGTKEGKLRTLQCSNICIRRLMNGQQMRCTIKLQSLIMAFWKTIVFVMKLCAAMLLATSSEDL</sequence>
<evidence type="ECO:0000313" key="4">
    <source>
        <dbReference type="EMBL" id="GER41680.1"/>
    </source>
</evidence>
<dbReference type="GO" id="GO:0000423">
    <property type="term" value="P:mitophagy"/>
    <property type="evidence" value="ECO:0007669"/>
    <property type="project" value="TreeGrafter"/>
</dbReference>
<accession>A0A5A7Q906</accession>
<dbReference type="PANTHER" id="PTHR22874">
    <property type="entry name" value="ACTIVATING MOLECULE IN BECN1-REGULATED AUTOPHAGY PROTEIN 1"/>
    <property type="match status" value="1"/>
</dbReference>
<dbReference type="AlphaFoldDB" id="A0A5A7Q906"/>
<gene>
    <name evidence="4" type="ORF">STAS_18404</name>
</gene>
<dbReference type="GO" id="GO:0080008">
    <property type="term" value="C:Cul4-RING E3 ubiquitin ligase complex"/>
    <property type="evidence" value="ECO:0007669"/>
    <property type="project" value="TreeGrafter"/>
</dbReference>
<dbReference type="PROSITE" id="PS50082">
    <property type="entry name" value="WD_REPEATS_2"/>
    <property type="match status" value="1"/>
</dbReference>
<dbReference type="EMBL" id="BKCP01006183">
    <property type="protein sequence ID" value="GER41680.1"/>
    <property type="molecule type" value="Genomic_DNA"/>
</dbReference>
<feature type="repeat" description="WD" evidence="3">
    <location>
        <begin position="147"/>
        <end position="189"/>
    </location>
</feature>
<dbReference type="InterPro" id="IPR015943">
    <property type="entry name" value="WD40/YVTN_repeat-like_dom_sf"/>
</dbReference>
<evidence type="ECO:0000256" key="3">
    <source>
        <dbReference type="PROSITE-ProRule" id="PRU00221"/>
    </source>
</evidence>
<comment type="caution">
    <text evidence="4">The sequence shown here is derived from an EMBL/GenBank/DDBJ whole genome shotgun (WGS) entry which is preliminary data.</text>
</comment>
<dbReference type="Pfam" id="PF00400">
    <property type="entry name" value="WD40"/>
    <property type="match status" value="2"/>
</dbReference>
<keyword evidence="2" id="KW-0677">Repeat</keyword>
<name>A0A5A7Q906_STRAF</name>
<proteinExistence type="predicted"/>
<evidence type="ECO:0000256" key="1">
    <source>
        <dbReference type="ARBA" id="ARBA00022574"/>
    </source>
</evidence>
<dbReference type="InterPro" id="IPR001680">
    <property type="entry name" value="WD40_rpt"/>
</dbReference>
<dbReference type="InterPro" id="IPR036322">
    <property type="entry name" value="WD40_repeat_dom_sf"/>
</dbReference>
<dbReference type="PANTHER" id="PTHR22874:SF1">
    <property type="entry name" value="ACTIVATING MOLECULE IN BECN1-REGULATED AUTOPHAGY PROTEIN 1"/>
    <property type="match status" value="1"/>
</dbReference>
<keyword evidence="1 3" id="KW-0853">WD repeat</keyword>
<evidence type="ECO:0000256" key="2">
    <source>
        <dbReference type="ARBA" id="ARBA00022737"/>
    </source>
</evidence>
<dbReference type="Gene3D" id="2.130.10.10">
    <property type="entry name" value="YVTN repeat-like/Quinoprotein amine dehydrogenase"/>
    <property type="match status" value="1"/>
</dbReference>
<dbReference type="Proteomes" id="UP000325081">
    <property type="component" value="Unassembled WGS sequence"/>
</dbReference>
<dbReference type="SUPFAM" id="SSF50978">
    <property type="entry name" value="WD40 repeat-like"/>
    <property type="match status" value="2"/>
</dbReference>
<protein>
    <submittedName>
        <fullName evidence="4">Transducin family protein / WD-40 repeat family protein</fullName>
    </submittedName>
</protein>
<dbReference type="PROSITE" id="PS00678">
    <property type="entry name" value="WD_REPEATS_1"/>
    <property type="match status" value="1"/>
</dbReference>
<dbReference type="InterPro" id="IPR052596">
    <property type="entry name" value="AMBRA1_autophagy"/>
</dbReference>
<dbReference type="SMART" id="SM00320">
    <property type="entry name" value="WD40"/>
    <property type="match status" value="4"/>
</dbReference>
<dbReference type="GO" id="GO:1990756">
    <property type="term" value="F:ubiquitin-like ligase-substrate adaptor activity"/>
    <property type="evidence" value="ECO:0007669"/>
    <property type="project" value="TreeGrafter"/>
</dbReference>
<keyword evidence="5" id="KW-1185">Reference proteome</keyword>
<dbReference type="OrthoDB" id="6363363at2759"/>
<reference evidence="5" key="1">
    <citation type="journal article" date="2019" name="Curr. Biol.">
        <title>Genome Sequence of Striga asiatica Provides Insight into the Evolution of Plant Parasitism.</title>
        <authorList>
            <person name="Yoshida S."/>
            <person name="Kim S."/>
            <person name="Wafula E.K."/>
            <person name="Tanskanen J."/>
            <person name="Kim Y.M."/>
            <person name="Honaas L."/>
            <person name="Yang Z."/>
            <person name="Spallek T."/>
            <person name="Conn C.E."/>
            <person name="Ichihashi Y."/>
            <person name="Cheong K."/>
            <person name="Cui S."/>
            <person name="Der J.P."/>
            <person name="Gundlach H."/>
            <person name="Jiao Y."/>
            <person name="Hori C."/>
            <person name="Ishida J.K."/>
            <person name="Kasahara H."/>
            <person name="Kiba T."/>
            <person name="Kim M.S."/>
            <person name="Koo N."/>
            <person name="Laohavisit A."/>
            <person name="Lee Y.H."/>
            <person name="Lumba S."/>
            <person name="McCourt P."/>
            <person name="Mortimer J.C."/>
            <person name="Mutuku J.M."/>
            <person name="Nomura T."/>
            <person name="Sasaki-Sekimoto Y."/>
            <person name="Seto Y."/>
            <person name="Wang Y."/>
            <person name="Wakatake T."/>
            <person name="Sakakibara H."/>
            <person name="Demura T."/>
            <person name="Yamaguchi S."/>
            <person name="Yoneyama K."/>
            <person name="Manabe R.I."/>
            <person name="Nelson D.C."/>
            <person name="Schulman A.H."/>
            <person name="Timko M.P."/>
            <person name="dePamphilis C.W."/>
            <person name="Choi D."/>
            <person name="Shirasu K."/>
        </authorList>
    </citation>
    <scope>NUCLEOTIDE SEQUENCE [LARGE SCALE GENOMIC DNA]</scope>
    <source>
        <strain evidence="5">cv. UVA1</strain>
    </source>
</reference>